<dbReference type="RefSeq" id="WP_058450999.1">
    <property type="nucleotide sequence ID" value="NZ_CAAAIB010000001.1"/>
</dbReference>
<accession>A0A0W0WHQ2</accession>
<sequence>MPIKTLETQSHLEGTVMFLNAAIRTYLDRAANINRKDEPFIQLKKMMTHSLYLADLRGANSEEGEKYNQIDLVGFKEGIPICFTLKANANLTVVDFKKEDSLHRMSVKTQALIDDLKSKLSLETRIPYARL</sequence>
<proteinExistence type="predicted"/>
<organism evidence="1 2">
    <name type="scientific">Legionella maceachernii</name>
    <dbReference type="NCBI Taxonomy" id="466"/>
    <lineage>
        <taxon>Bacteria</taxon>
        <taxon>Pseudomonadati</taxon>
        <taxon>Pseudomonadota</taxon>
        <taxon>Gammaproteobacteria</taxon>
        <taxon>Legionellales</taxon>
        <taxon>Legionellaceae</taxon>
        <taxon>Legionella</taxon>
    </lineage>
</organism>
<comment type="caution">
    <text evidence="1">The sequence shown here is derived from an EMBL/GenBank/DDBJ whole genome shotgun (WGS) entry which is preliminary data.</text>
</comment>
<gene>
    <name evidence="1" type="ORF">Lmac_0158</name>
</gene>
<name>A0A0W0WHQ2_9GAMM</name>
<protein>
    <submittedName>
        <fullName evidence="1">Uncharacterized protein</fullName>
    </submittedName>
</protein>
<dbReference type="OrthoDB" id="5657125at2"/>
<dbReference type="EMBL" id="LNYL01000004">
    <property type="protein sequence ID" value="KTD31574.1"/>
    <property type="molecule type" value="Genomic_DNA"/>
</dbReference>
<evidence type="ECO:0000313" key="2">
    <source>
        <dbReference type="Proteomes" id="UP000054908"/>
    </source>
</evidence>
<evidence type="ECO:0000313" key="1">
    <source>
        <dbReference type="EMBL" id="KTD31574.1"/>
    </source>
</evidence>
<dbReference type="AlphaFoldDB" id="A0A0W0WHQ2"/>
<keyword evidence="2" id="KW-1185">Reference proteome</keyword>
<reference evidence="1 2" key="1">
    <citation type="submission" date="2015-11" db="EMBL/GenBank/DDBJ databases">
        <title>Genomic analysis of 38 Legionella species identifies large and diverse effector repertoires.</title>
        <authorList>
            <person name="Burstein D."/>
            <person name="Amaro F."/>
            <person name="Zusman T."/>
            <person name="Lifshitz Z."/>
            <person name="Cohen O."/>
            <person name="Gilbert J.A."/>
            <person name="Pupko T."/>
            <person name="Shuman H.A."/>
            <person name="Segal G."/>
        </authorList>
    </citation>
    <scope>NUCLEOTIDE SEQUENCE [LARGE SCALE GENOMIC DNA]</scope>
    <source>
        <strain evidence="1 2">PX-1-G2-E2</strain>
    </source>
</reference>
<dbReference type="Proteomes" id="UP000054908">
    <property type="component" value="Unassembled WGS sequence"/>
</dbReference>
<dbReference type="PATRIC" id="fig|466.6.peg.169"/>